<feature type="domain" description="HTH tetR-type" evidence="3">
    <location>
        <begin position="8"/>
        <end position="68"/>
    </location>
</feature>
<comment type="caution">
    <text evidence="4">The sequence shown here is derived from an EMBL/GenBank/DDBJ whole genome shotgun (WGS) entry which is preliminary data.</text>
</comment>
<dbReference type="PANTHER" id="PTHR30055">
    <property type="entry name" value="HTH-TYPE TRANSCRIPTIONAL REGULATOR RUTR"/>
    <property type="match status" value="1"/>
</dbReference>
<dbReference type="Gene3D" id="1.10.357.10">
    <property type="entry name" value="Tetracycline Repressor, domain 2"/>
    <property type="match status" value="1"/>
</dbReference>
<evidence type="ECO:0000313" key="5">
    <source>
        <dbReference type="Proteomes" id="UP000248544"/>
    </source>
</evidence>
<proteinExistence type="predicted"/>
<feature type="DNA-binding region" description="H-T-H motif" evidence="2">
    <location>
        <begin position="31"/>
        <end position="50"/>
    </location>
</feature>
<evidence type="ECO:0000313" key="4">
    <source>
        <dbReference type="EMBL" id="PZG44684.1"/>
    </source>
</evidence>
<accession>A0A2W2I1U5</accession>
<evidence type="ECO:0000256" key="1">
    <source>
        <dbReference type="ARBA" id="ARBA00023125"/>
    </source>
</evidence>
<gene>
    <name evidence="4" type="ORF">C1I98_16780</name>
</gene>
<dbReference type="SUPFAM" id="SSF46689">
    <property type="entry name" value="Homeodomain-like"/>
    <property type="match status" value="1"/>
</dbReference>
<dbReference type="GO" id="GO:0003700">
    <property type="term" value="F:DNA-binding transcription factor activity"/>
    <property type="evidence" value="ECO:0007669"/>
    <property type="project" value="TreeGrafter"/>
</dbReference>
<organism evidence="4 5">
    <name type="scientific">Spongiactinospora gelatinilytica</name>
    <dbReference type="NCBI Taxonomy" id="2666298"/>
    <lineage>
        <taxon>Bacteria</taxon>
        <taxon>Bacillati</taxon>
        <taxon>Actinomycetota</taxon>
        <taxon>Actinomycetes</taxon>
        <taxon>Streptosporangiales</taxon>
        <taxon>Streptosporangiaceae</taxon>
        <taxon>Spongiactinospora</taxon>
    </lineage>
</organism>
<dbReference type="Gene3D" id="1.10.10.60">
    <property type="entry name" value="Homeodomain-like"/>
    <property type="match status" value="1"/>
</dbReference>
<dbReference type="InterPro" id="IPR009057">
    <property type="entry name" value="Homeodomain-like_sf"/>
</dbReference>
<keyword evidence="5" id="KW-1185">Reference proteome</keyword>
<dbReference type="PROSITE" id="PS50977">
    <property type="entry name" value="HTH_TETR_2"/>
    <property type="match status" value="1"/>
</dbReference>
<sequence>MSAEQRLADRRERLMMAAYTLFANPGFPATTIERLCTMARVSNRAFYECFSGREALMEAVYDRCVDDTLQAVAKAVAAAPNTLDDRIEHGIAEYVAFATKDLRRAHIMHVEVRRAGDCLITARQRAVAGFTRIMEETVAAYPQRTPPNTHLLILGLIGALQELLIEWVLADVRPATDDLIITAVHIFRRSFSPAGA</sequence>
<dbReference type="InterPro" id="IPR001647">
    <property type="entry name" value="HTH_TetR"/>
</dbReference>
<dbReference type="Pfam" id="PF00440">
    <property type="entry name" value="TetR_N"/>
    <property type="match status" value="1"/>
</dbReference>
<dbReference type="GO" id="GO:0000976">
    <property type="term" value="F:transcription cis-regulatory region binding"/>
    <property type="evidence" value="ECO:0007669"/>
    <property type="project" value="TreeGrafter"/>
</dbReference>
<evidence type="ECO:0000259" key="3">
    <source>
        <dbReference type="PROSITE" id="PS50977"/>
    </source>
</evidence>
<keyword evidence="1 2" id="KW-0238">DNA-binding</keyword>
<reference evidence="4 5" key="1">
    <citation type="submission" date="2018-01" db="EMBL/GenBank/DDBJ databases">
        <title>Draft genome sequence of Sphaerisporangium sp. 7K107.</title>
        <authorList>
            <person name="Sahin N."/>
            <person name="Saygin H."/>
            <person name="Ay H."/>
        </authorList>
    </citation>
    <scope>NUCLEOTIDE SEQUENCE [LARGE SCALE GENOMIC DNA]</scope>
    <source>
        <strain evidence="4 5">7K107</strain>
    </source>
</reference>
<dbReference type="EMBL" id="POUA01000119">
    <property type="protein sequence ID" value="PZG44684.1"/>
    <property type="molecule type" value="Genomic_DNA"/>
</dbReference>
<protein>
    <submittedName>
        <fullName evidence="4">TetR/AcrR family transcriptional regulator</fullName>
    </submittedName>
</protein>
<dbReference type="AlphaFoldDB" id="A0A2W2I1U5"/>
<dbReference type="PANTHER" id="PTHR30055:SF226">
    <property type="entry name" value="HTH-TYPE TRANSCRIPTIONAL REGULATOR PKSA"/>
    <property type="match status" value="1"/>
</dbReference>
<dbReference type="InterPro" id="IPR050109">
    <property type="entry name" value="HTH-type_TetR-like_transc_reg"/>
</dbReference>
<name>A0A2W2I1U5_9ACTN</name>
<dbReference type="Proteomes" id="UP000248544">
    <property type="component" value="Unassembled WGS sequence"/>
</dbReference>
<evidence type="ECO:0000256" key="2">
    <source>
        <dbReference type="PROSITE-ProRule" id="PRU00335"/>
    </source>
</evidence>